<reference evidence="6" key="2">
    <citation type="submission" date="2025-09" db="UniProtKB">
        <authorList>
            <consortium name="Ensembl"/>
        </authorList>
    </citation>
    <scope>IDENTIFICATION</scope>
</reference>
<evidence type="ECO:0000313" key="7">
    <source>
        <dbReference type="Proteomes" id="UP000261580"/>
    </source>
</evidence>
<dbReference type="SMART" id="SM00042">
    <property type="entry name" value="CUB"/>
    <property type="match status" value="1"/>
</dbReference>
<dbReference type="Bgee" id="ENSNBRG00000005779">
    <property type="expression patterns" value="Expressed in heart and 2 other cell types or tissues"/>
</dbReference>
<dbReference type="AlphaFoldDB" id="A0A3Q4GUR1"/>
<evidence type="ECO:0000256" key="4">
    <source>
        <dbReference type="SAM" id="SignalP"/>
    </source>
</evidence>
<evidence type="ECO:0000256" key="3">
    <source>
        <dbReference type="PROSITE-ProRule" id="PRU00059"/>
    </source>
</evidence>
<keyword evidence="2 3" id="KW-1015">Disulfide bond</keyword>
<feature type="chain" id="PRO_5018564827" description="CUB domain-containing protein" evidence="4">
    <location>
        <begin position="34"/>
        <end position="250"/>
    </location>
</feature>
<dbReference type="SUPFAM" id="SSF49854">
    <property type="entry name" value="Spermadhesin, CUB domain"/>
    <property type="match status" value="1"/>
</dbReference>
<keyword evidence="7" id="KW-1185">Reference proteome</keyword>
<keyword evidence="4" id="KW-0732">Signal</keyword>
<dbReference type="Pfam" id="PF00431">
    <property type="entry name" value="CUB"/>
    <property type="match status" value="1"/>
</dbReference>
<proteinExistence type="predicted"/>
<sequence>SSGHSYVQIFVKGVLYSFVLSPLCCCLIEGCHSARGEITSPCYPQRYPNSYNCRWIMQAPTGFIIQLSFLDFELEEAPRCIYDWVKVNTGSAEVVFCGLTANGLIQALNNKSLRMGLVTRTAHLVTSKGRCYKICYLNIDVCGIHGNLRISAKSSQNHFNDHQTAETANDERTGKQTLQKDVNTKYSAFTRWYIHGHTISADVSLQPHFCCSIPKKFQLSQILPNNKTHSFISNKTSVKNRKVSVFHFLP</sequence>
<dbReference type="InterPro" id="IPR035914">
    <property type="entry name" value="Sperma_CUB_dom_sf"/>
</dbReference>
<dbReference type="CDD" id="cd00041">
    <property type="entry name" value="CUB"/>
    <property type="match status" value="1"/>
</dbReference>
<dbReference type="PROSITE" id="PS01180">
    <property type="entry name" value="CUB"/>
    <property type="match status" value="1"/>
</dbReference>
<comment type="caution">
    <text evidence="3">Lacks conserved residue(s) required for the propagation of feature annotation.</text>
</comment>
<dbReference type="PANTHER" id="PTHR24251">
    <property type="entry name" value="OVOCHYMASE-RELATED"/>
    <property type="match status" value="1"/>
</dbReference>
<feature type="signal peptide" evidence="4">
    <location>
        <begin position="1"/>
        <end position="33"/>
    </location>
</feature>
<dbReference type="InterPro" id="IPR000859">
    <property type="entry name" value="CUB_dom"/>
</dbReference>
<evidence type="ECO:0000313" key="6">
    <source>
        <dbReference type="Ensembl" id="ENSNBRP00000007402.1"/>
    </source>
</evidence>
<feature type="disulfide bond" evidence="3">
    <location>
        <begin position="80"/>
        <end position="97"/>
    </location>
</feature>
<dbReference type="Proteomes" id="UP000261580">
    <property type="component" value="Unassembled WGS sequence"/>
</dbReference>
<dbReference type="Ensembl" id="ENSNBRT00000007610.1">
    <property type="protein sequence ID" value="ENSNBRP00000007402.1"/>
    <property type="gene ID" value="ENSNBRG00000005779.1"/>
</dbReference>
<organism evidence="6 7">
    <name type="scientific">Neolamprologus brichardi</name>
    <name type="common">Fairy cichlid</name>
    <name type="synonym">Lamprologus brichardi</name>
    <dbReference type="NCBI Taxonomy" id="32507"/>
    <lineage>
        <taxon>Eukaryota</taxon>
        <taxon>Metazoa</taxon>
        <taxon>Chordata</taxon>
        <taxon>Craniata</taxon>
        <taxon>Vertebrata</taxon>
        <taxon>Euteleostomi</taxon>
        <taxon>Actinopterygii</taxon>
        <taxon>Neopterygii</taxon>
        <taxon>Teleostei</taxon>
        <taxon>Neoteleostei</taxon>
        <taxon>Acanthomorphata</taxon>
        <taxon>Ovalentaria</taxon>
        <taxon>Cichlomorphae</taxon>
        <taxon>Cichliformes</taxon>
        <taxon>Cichlidae</taxon>
        <taxon>African cichlids</taxon>
        <taxon>Pseudocrenilabrinae</taxon>
        <taxon>Lamprologini</taxon>
        <taxon>Neolamprologus</taxon>
    </lineage>
</organism>
<dbReference type="PANTHER" id="PTHR24251:SF41">
    <property type="entry name" value="DELETED IN MALIGNANT BRAIN TUMORS 1 PROTEIN-LIKE"/>
    <property type="match status" value="1"/>
</dbReference>
<dbReference type="GeneTree" id="ENSGT00940000178007"/>
<accession>A0A3Q4GUR1</accession>
<evidence type="ECO:0000256" key="2">
    <source>
        <dbReference type="ARBA" id="ARBA00023157"/>
    </source>
</evidence>
<feature type="domain" description="CUB" evidence="5">
    <location>
        <begin position="24"/>
        <end position="139"/>
    </location>
</feature>
<evidence type="ECO:0000256" key="1">
    <source>
        <dbReference type="ARBA" id="ARBA00022737"/>
    </source>
</evidence>
<reference evidence="6" key="1">
    <citation type="submission" date="2025-08" db="UniProtKB">
        <authorList>
            <consortium name="Ensembl"/>
        </authorList>
    </citation>
    <scope>IDENTIFICATION</scope>
</reference>
<keyword evidence="1" id="KW-0677">Repeat</keyword>
<dbReference type="STRING" id="32507.ENSNBRP00000007402"/>
<dbReference type="Gene3D" id="2.60.120.290">
    <property type="entry name" value="Spermadhesin, CUB domain"/>
    <property type="match status" value="1"/>
</dbReference>
<protein>
    <recommendedName>
        <fullName evidence="5">CUB domain-containing protein</fullName>
    </recommendedName>
</protein>
<evidence type="ECO:0000259" key="5">
    <source>
        <dbReference type="PROSITE" id="PS01180"/>
    </source>
</evidence>
<name>A0A3Q4GUR1_NEOBR</name>